<dbReference type="Proteomes" id="UP000331308">
    <property type="component" value="Unassembled WGS sequence"/>
</dbReference>
<evidence type="ECO:0000313" key="3">
    <source>
        <dbReference type="Proteomes" id="UP000331308"/>
    </source>
</evidence>
<evidence type="ECO:0000313" key="2">
    <source>
        <dbReference type="EMBL" id="VUX65339.1"/>
    </source>
</evidence>
<dbReference type="SMART" id="SM00220">
    <property type="entry name" value="S_TKc"/>
    <property type="match status" value="1"/>
</dbReference>
<protein>
    <submittedName>
        <fullName evidence="2">Lanthionine synthetase C-like protein</fullName>
    </submittedName>
</protein>
<dbReference type="Gene3D" id="1.10.510.10">
    <property type="entry name" value="Transferase(Phosphotransferase) domain 1"/>
    <property type="match status" value="1"/>
</dbReference>
<organism evidence="2 3">
    <name type="scientific">Bifidobacterium pseudocatenulatum</name>
    <dbReference type="NCBI Taxonomy" id="28026"/>
    <lineage>
        <taxon>Bacteria</taxon>
        <taxon>Bacillati</taxon>
        <taxon>Actinomycetota</taxon>
        <taxon>Actinomycetes</taxon>
        <taxon>Bifidobacteriales</taxon>
        <taxon>Bifidobacteriaceae</taxon>
        <taxon>Bifidobacterium</taxon>
    </lineage>
</organism>
<dbReference type="InterPro" id="IPR053524">
    <property type="entry name" value="Aerial_hyphae_peptide-synth"/>
</dbReference>
<dbReference type="InterPro" id="IPR011009">
    <property type="entry name" value="Kinase-like_dom_sf"/>
</dbReference>
<dbReference type="RefSeq" id="WP_144139865.1">
    <property type="nucleotide sequence ID" value="NZ_CABHOD010000008.1"/>
</dbReference>
<proteinExistence type="predicted"/>
<dbReference type="PANTHER" id="PTHR44167:SF31">
    <property type="entry name" value="PROTEIN CBG02007"/>
    <property type="match status" value="1"/>
</dbReference>
<dbReference type="GO" id="GO:0005524">
    <property type="term" value="F:ATP binding"/>
    <property type="evidence" value="ECO:0007669"/>
    <property type="project" value="InterPro"/>
</dbReference>
<dbReference type="EMBL" id="CABHOD010000008">
    <property type="protein sequence ID" value="VUX65339.1"/>
    <property type="molecule type" value="Genomic_DNA"/>
</dbReference>
<dbReference type="PROSITE" id="PS50011">
    <property type="entry name" value="PROTEIN_KINASE_DOM"/>
    <property type="match status" value="1"/>
</dbReference>
<evidence type="ECO:0000259" key="1">
    <source>
        <dbReference type="PROSITE" id="PS50011"/>
    </source>
</evidence>
<dbReference type="SUPFAM" id="SSF56112">
    <property type="entry name" value="Protein kinase-like (PK-like)"/>
    <property type="match status" value="1"/>
</dbReference>
<dbReference type="InterPro" id="IPR057929">
    <property type="entry name" value="RamC_N"/>
</dbReference>
<dbReference type="GO" id="GO:0005975">
    <property type="term" value="P:carbohydrate metabolic process"/>
    <property type="evidence" value="ECO:0007669"/>
    <property type="project" value="InterPro"/>
</dbReference>
<dbReference type="InterPro" id="IPR058053">
    <property type="entry name" value="RamC_C"/>
</dbReference>
<dbReference type="InterPro" id="IPR000719">
    <property type="entry name" value="Prot_kinase_dom"/>
</dbReference>
<dbReference type="CDD" id="cd04791">
    <property type="entry name" value="LanC_SerThrkinase"/>
    <property type="match status" value="1"/>
</dbReference>
<dbReference type="GO" id="GO:0004674">
    <property type="term" value="F:protein serine/threonine kinase activity"/>
    <property type="evidence" value="ECO:0007669"/>
    <property type="project" value="TreeGrafter"/>
</dbReference>
<name>A0AAX3IYK2_BIFPS</name>
<accession>A0AAX3IYK2</accession>
<dbReference type="AlphaFoldDB" id="A0AAX3IYK2"/>
<dbReference type="PRINTS" id="PR01955">
    <property type="entry name" value="LANCFRANKIA"/>
</dbReference>
<dbReference type="Pfam" id="PF25816">
    <property type="entry name" value="RamC_N"/>
    <property type="match status" value="1"/>
</dbReference>
<dbReference type="InterPro" id="IPR012341">
    <property type="entry name" value="6hp_glycosidase-like_sf"/>
</dbReference>
<feature type="domain" description="Protein kinase" evidence="1">
    <location>
        <begin position="227"/>
        <end position="580"/>
    </location>
</feature>
<dbReference type="Pfam" id="PF00069">
    <property type="entry name" value="Pkinase"/>
    <property type="match status" value="1"/>
</dbReference>
<comment type="caution">
    <text evidence="2">The sequence shown here is derived from an EMBL/GenBank/DDBJ whole genome shotgun (WGS) entry which is preliminary data.</text>
</comment>
<gene>
    <name evidence="2" type="ORF">BPLFYP29_01870</name>
</gene>
<dbReference type="GO" id="GO:0005737">
    <property type="term" value="C:cytoplasm"/>
    <property type="evidence" value="ECO:0007669"/>
    <property type="project" value="TreeGrafter"/>
</dbReference>
<dbReference type="PANTHER" id="PTHR44167">
    <property type="entry name" value="OVARIAN-SPECIFIC SERINE/THREONINE-PROTEIN KINASE LOK-RELATED"/>
    <property type="match status" value="1"/>
</dbReference>
<reference evidence="2 3" key="1">
    <citation type="submission" date="2019-07" db="EMBL/GenBank/DDBJ databases">
        <authorList>
            <person name="Chang H.-W."/>
            <person name="Raman A."/>
            <person name="Venkatesh S."/>
            <person name="Gehrig J."/>
        </authorList>
    </citation>
    <scope>NUCLEOTIDE SEQUENCE [LARGE SCALE GENOMIC DNA]</scope>
    <source>
        <strain evidence="2">Bifidobacterium_pseudocatenulatum_LFYP_29</strain>
    </source>
</reference>
<sequence length="885" mass="99860">MVGYSADDYLRFSADKETIYYSEPVYACGDAYVLPTNDNSEQWGVRSDGHWTYVNCLMYSFPPQGWKIHITSTIYDAQNVLYDVAEYLFVKSISFKYLSSRTCFIQANGKYADRLESGKFITIYPSSEHIFIQLLKDLKTIVCKYDDGPYILTDKQWQNSNVFFRYGALKPRFSNEKNVPVIVTPQGDLIPDKELPLYSLPSFVDEPIYVKENNYFIEYSNGKLTDYQIDSAVHFSNNGGVYLASRNGKKYILKEGRKNVGVSDRSCLDAFHRIKHEYQILRSLSPLSDVVNAVDCFDVWNHAFLVEDFFEGRDLQQYIAMEFPFDGCSARTDCSDSYWRGCKEIATKLESAIAKMHGIGFAVGDLSLSNVLINDSLEIKLIDFEAAKKLSQDFQVDIATPGFTNDAVCNYEQQDWYAFAVIVHRLFVPICPLYYLAPSLLFCQDYMVQKHFGNEAVSFLRSVRSRMLGLTPLLSHGPFIDKALQACDKLLDPENIETFMRLLYKGIVSGLDLRGEYPVKGDISMYGDEMSKYSIGSGFAGVSLALLKSSCLENSEWFYAIAREKYISVLRKLKDGMSFRAGLFNGTVGVAMAAYEVFSREECHKMLSYIGISHIDYLAGIDDYSLYSGLSGIGMALLSLGASRNSHEEKMLSYILSKVYERCDCGLTSQDMLSSKADFTLMKGWLGAGLFLWKASLCRKDDALRSRAESIFRLTLTHLANADNKERPMYYVDHLKNKPRTMPYLDCGTSGVALAFIEVYKDGNESMEFLNEEFLRRLSQGSDMVCTFNGGLFGGYVGLLPAAIALRDLGIDDELWERIIDGLNLYLMKNNGNIVFPGLYGYKCSMDLGTGSAGVLLALSDSGRSGEWGSWMPVLENEDFSLFRV</sequence>
<dbReference type="Gene3D" id="1.50.10.10">
    <property type="match status" value="1"/>
</dbReference>
<dbReference type="NCBIfam" id="NF038151">
    <property type="entry name" value="lanthi_synth_III"/>
    <property type="match status" value="1"/>
</dbReference>
<dbReference type="SUPFAM" id="SSF158745">
    <property type="entry name" value="LanC-like"/>
    <property type="match status" value="1"/>
</dbReference>